<feature type="repeat" description="TPR" evidence="3">
    <location>
        <begin position="113"/>
        <end position="146"/>
    </location>
</feature>
<dbReference type="InterPro" id="IPR019734">
    <property type="entry name" value="TPR_rpt"/>
</dbReference>
<keyword evidence="1" id="KW-0677">Repeat</keyword>
<dbReference type="PROSITE" id="PS51257">
    <property type="entry name" value="PROKAR_LIPOPROTEIN"/>
    <property type="match status" value="1"/>
</dbReference>
<evidence type="ECO:0000256" key="1">
    <source>
        <dbReference type="ARBA" id="ARBA00022737"/>
    </source>
</evidence>
<evidence type="ECO:0000256" key="4">
    <source>
        <dbReference type="SAM" id="SignalP"/>
    </source>
</evidence>
<proteinExistence type="predicted"/>
<evidence type="ECO:0000256" key="2">
    <source>
        <dbReference type="ARBA" id="ARBA00022803"/>
    </source>
</evidence>
<dbReference type="Pfam" id="PF07719">
    <property type="entry name" value="TPR_2"/>
    <property type="match status" value="1"/>
</dbReference>
<dbReference type="InterPro" id="IPR011990">
    <property type="entry name" value="TPR-like_helical_dom_sf"/>
</dbReference>
<name>A0A2T5H8B2_9PROT</name>
<dbReference type="InterPro" id="IPR050498">
    <property type="entry name" value="Ycf3"/>
</dbReference>
<feature type="repeat" description="TPR" evidence="3">
    <location>
        <begin position="45"/>
        <end position="78"/>
    </location>
</feature>
<feature type="chain" id="PRO_5015650694" evidence="4">
    <location>
        <begin position="24"/>
        <end position="177"/>
    </location>
</feature>
<dbReference type="GO" id="GO:0009279">
    <property type="term" value="C:cell outer membrane"/>
    <property type="evidence" value="ECO:0007669"/>
    <property type="project" value="TreeGrafter"/>
</dbReference>
<evidence type="ECO:0000313" key="5">
    <source>
        <dbReference type="EMBL" id="PTQ67828.1"/>
    </source>
</evidence>
<gene>
    <name evidence="5" type="ORF">C8R26_14015</name>
</gene>
<keyword evidence="2 3" id="KW-0802">TPR repeat</keyword>
<dbReference type="PANTHER" id="PTHR44858:SF1">
    <property type="entry name" value="UDP-N-ACETYLGLUCOSAMINE--PEPTIDE N-ACETYLGLUCOSAMINYLTRANSFERASE SPINDLY-RELATED"/>
    <property type="match status" value="1"/>
</dbReference>
<dbReference type="PANTHER" id="PTHR44858">
    <property type="entry name" value="TETRATRICOPEPTIDE REPEAT PROTEIN 6"/>
    <property type="match status" value="1"/>
</dbReference>
<dbReference type="AlphaFoldDB" id="A0A2T5H8B2"/>
<protein>
    <submittedName>
        <fullName evidence="5">Tetratricopeptide repeat protein</fullName>
    </submittedName>
</protein>
<dbReference type="Pfam" id="PF13414">
    <property type="entry name" value="TPR_11"/>
    <property type="match status" value="1"/>
</dbReference>
<sequence>MCKFTQSLLTIICLLILTGCASMQQRTGADGHVSAAKEDPQLSKAKQFYLLGREHYQKSQYAEAVNAFEKAIELEPDYYEAYGSLGVVYSILGEDELGISLINEAIKLAPSVSDLHNNLGYALLKQGRNAEAAGAFERALQLDPRNVHARNNLKSAYKLMGCTDGELCGQWQEPKQP</sequence>
<dbReference type="PROSITE" id="PS50005">
    <property type="entry name" value="TPR"/>
    <property type="match status" value="3"/>
</dbReference>
<accession>A0A2T5H8B2</accession>
<dbReference type="SUPFAM" id="SSF48452">
    <property type="entry name" value="TPR-like"/>
    <property type="match status" value="1"/>
</dbReference>
<feature type="repeat" description="TPR" evidence="3">
    <location>
        <begin position="79"/>
        <end position="112"/>
    </location>
</feature>
<feature type="signal peptide" evidence="4">
    <location>
        <begin position="1"/>
        <end position="23"/>
    </location>
</feature>
<dbReference type="GO" id="GO:0046813">
    <property type="term" value="P:receptor-mediated virion attachment to host cell"/>
    <property type="evidence" value="ECO:0007669"/>
    <property type="project" value="TreeGrafter"/>
</dbReference>
<reference evidence="5 6" key="1">
    <citation type="submission" date="2018-04" db="EMBL/GenBank/DDBJ databases">
        <title>Active sludge and wastewater microbial communities from Klosterneuburg, Austria.</title>
        <authorList>
            <person name="Wagner M."/>
        </authorList>
    </citation>
    <scope>NUCLEOTIDE SEQUENCE [LARGE SCALE GENOMIC DNA]</scope>
    <source>
        <strain evidence="5 6">Nm49</strain>
    </source>
</reference>
<dbReference type="Proteomes" id="UP000244128">
    <property type="component" value="Unassembled WGS sequence"/>
</dbReference>
<comment type="caution">
    <text evidence="5">The sequence shown here is derived from an EMBL/GenBank/DDBJ whole genome shotgun (WGS) entry which is preliminary data.</text>
</comment>
<dbReference type="EMBL" id="QAOI01000040">
    <property type="protein sequence ID" value="PTQ67828.1"/>
    <property type="molecule type" value="Genomic_DNA"/>
</dbReference>
<evidence type="ECO:0000256" key="3">
    <source>
        <dbReference type="PROSITE-ProRule" id="PRU00339"/>
    </source>
</evidence>
<dbReference type="Gene3D" id="1.25.40.10">
    <property type="entry name" value="Tetratricopeptide repeat domain"/>
    <property type="match status" value="1"/>
</dbReference>
<organism evidence="5 6">
    <name type="scientific">Nitrosomonas oligotropha</name>
    <dbReference type="NCBI Taxonomy" id="42354"/>
    <lineage>
        <taxon>Bacteria</taxon>
        <taxon>Pseudomonadati</taxon>
        <taxon>Pseudomonadota</taxon>
        <taxon>Betaproteobacteria</taxon>
        <taxon>Nitrosomonadales</taxon>
        <taxon>Nitrosomonadaceae</taxon>
        <taxon>Nitrosomonas</taxon>
    </lineage>
</organism>
<keyword evidence="4" id="KW-0732">Signal</keyword>
<evidence type="ECO:0000313" key="6">
    <source>
        <dbReference type="Proteomes" id="UP000244128"/>
    </source>
</evidence>
<dbReference type="PROSITE" id="PS50293">
    <property type="entry name" value="TPR_REGION"/>
    <property type="match status" value="2"/>
</dbReference>
<dbReference type="SMART" id="SM00028">
    <property type="entry name" value="TPR"/>
    <property type="match status" value="3"/>
</dbReference>
<dbReference type="InterPro" id="IPR013105">
    <property type="entry name" value="TPR_2"/>
</dbReference>